<accession>A0ABR4HJB4</accession>
<keyword evidence="1" id="KW-0732">Signal</keyword>
<proteinExistence type="predicted"/>
<reference evidence="2 3" key="1">
    <citation type="submission" date="2024-07" db="EMBL/GenBank/DDBJ databases">
        <title>Section-level genome sequencing and comparative genomics of Aspergillus sections Usti and Cavernicolus.</title>
        <authorList>
            <consortium name="Lawrence Berkeley National Laboratory"/>
            <person name="Nybo J.L."/>
            <person name="Vesth T.C."/>
            <person name="Theobald S."/>
            <person name="Frisvad J.C."/>
            <person name="Larsen T.O."/>
            <person name="Kjaerboelling I."/>
            <person name="Rothschild-Mancinelli K."/>
            <person name="Lyhne E.K."/>
            <person name="Kogle M.E."/>
            <person name="Barry K."/>
            <person name="Clum A."/>
            <person name="Na H."/>
            <person name="Ledsgaard L."/>
            <person name="Lin J."/>
            <person name="Lipzen A."/>
            <person name="Kuo A."/>
            <person name="Riley R."/>
            <person name="Mondo S."/>
            <person name="Labutti K."/>
            <person name="Haridas S."/>
            <person name="Pangalinan J."/>
            <person name="Salamov A.A."/>
            <person name="Simmons B.A."/>
            <person name="Magnuson J.K."/>
            <person name="Chen J."/>
            <person name="Drula E."/>
            <person name="Henrissat B."/>
            <person name="Wiebenga A."/>
            <person name="Lubbers R.J."/>
            <person name="Gomes A.C."/>
            <person name="Makela M.R."/>
            <person name="Stajich J."/>
            <person name="Grigoriev I.V."/>
            <person name="Mortensen U.H."/>
            <person name="De Vries R.P."/>
            <person name="Baker S.E."/>
            <person name="Andersen M.R."/>
        </authorList>
    </citation>
    <scope>NUCLEOTIDE SEQUENCE [LARGE SCALE GENOMIC DNA]</scope>
    <source>
        <strain evidence="2 3">CBS 588.65</strain>
    </source>
</reference>
<evidence type="ECO:0000256" key="1">
    <source>
        <dbReference type="SAM" id="SignalP"/>
    </source>
</evidence>
<sequence length="71" mass="8193">MGGETRNWVNALTWTAAFWALGRQASFEECKGVVRCNDQRKVANLWEHGFFRAHGGQKGMEEKKEIKKNRP</sequence>
<protein>
    <submittedName>
        <fullName evidence="2">Uncharacterized protein</fullName>
    </submittedName>
</protein>
<dbReference type="Proteomes" id="UP001610334">
    <property type="component" value="Unassembled WGS sequence"/>
</dbReference>
<gene>
    <name evidence="2" type="ORF">BJX63DRAFT_162394</name>
</gene>
<keyword evidence="3" id="KW-1185">Reference proteome</keyword>
<feature type="chain" id="PRO_5046697470" evidence="1">
    <location>
        <begin position="25"/>
        <end position="71"/>
    </location>
</feature>
<evidence type="ECO:0000313" key="3">
    <source>
        <dbReference type="Proteomes" id="UP001610334"/>
    </source>
</evidence>
<dbReference type="EMBL" id="JBFXLT010000027">
    <property type="protein sequence ID" value="KAL2815568.1"/>
    <property type="molecule type" value="Genomic_DNA"/>
</dbReference>
<organism evidence="2 3">
    <name type="scientific">Aspergillus granulosus</name>
    <dbReference type="NCBI Taxonomy" id="176169"/>
    <lineage>
        <taxon>Eukaryota</taxon>
        <taxon>Fungi</taxon>
        <taxon>Dikarya</taxon>
        <taxon>Ascomycota</taxon>
        <taxon>Pezizomycotina</taxon>
        <taxon>Eurotiomycetes</taxon>
        <taxon>Eurotiomycetidae</taxon>
        <taxon>Eurotiales</taxon>
        <taxon>Aspergillaceae</taxon>
        <taxon>Aspergillus</taxon>
        <taxon>Aspergillus subgen. Nidulantes</taxon>
    </lineage>
</organism>
<name>A0ABR4HJB4_9EURO</name>
<comment type="caution">
    <text evidence="2">The sequence shown here is derived from an EMBL/GenBank/DDBJ whole genome shotgun (WGS) entry which is preliminary data.</text>
</comment>
<feature type="signal peptide" evidence="1">
    <location>
        <begin position="1"/>
        <end position="24"/>
    </location>
</feature>
<evidence type="ECO:0000313" key="2">
    <source>
        <dbReference type="EMBL" id="KAL2815568.1"/>
    </source>
</evidence>